<keyword evidence="2" id="KW-1185">Reference proteome</keyword>
<protein>
    <submittedName>
        <fullName evidence="1">Uncharacterized protein</fullName>
    </submittedName>
</protein>
<evidence type="ECO:0000313" key="1">
    <source>
        <dbReference type="EMBL" id="QZE14375.1"/>
    </source>
</evidence>
<organism evidence="1 2">
    <name type="scientific">Halosquirtibacter laminarini</name>
    <dbReference type="NCBI Taxonomy" id="3374600"/>
    <lineage>
        <taxon>Bacteria</taxon>
        <taxon>Pseudomonadati</taxon>
        <taxon>Bacteroidota</taxon>
        <taxon>Bacteroidia</taxon>
        <taxon>Marinilabiliales</taxon>
        <taxon>Prolixibacteraceae</taxon>
        <taxon>Halosquirtibacter</taxon>
    </lineage>
</organism>
<accession>A0AC61NNJ5</accession>
<dbReference type="Proteomes" id="UP000826212">
    <property type="component" value="Chromosome"/>
</dbReference>
<proteinExistence type="predicted"/>
<reference evidence="1" key="1">
    <citation type="submission" date="2021-08" db="EMBL/GenBank/DDBJ databases">
        <title>Novel anaerobic bacterium isolated from sea squirt in East Sea, Republic of Korea.</title>
        <authorList>
            <person name="Nguyen T.H."/>
            <person name="Li Z."/>
            <person name="Lee Y.-J."/>
            <person name="Ko J."/>
            <person name="Kim S.-G."/>
        </authorList>
    </citation>
    <scope>NUCLEOTIDE SEQUENCE</scope>
    <source>
        <strain evidence="1">KCTC 25031</strain>
    </source>
</reference>
<evidence type="ECO:0000313" key="2">
    <source>
        <dbReference type="Proteomes" id="UP000826212"/>
    </source>
</evidence>
<name>A0AC61NNJ5_9BACT</name>
<sequence>MPIEVKEIIVKANIGKTSSSSTPPLRQEEDDKWAKELKEEILGECLEQIQKYLKRLHER</sequence>
<dbReference type="EMBL" id="CP081303">
    <property type="protein sequence ID" value="QZE14375.1"/>
    <property type="molecule type" value="Genomic_DNA"/>
</dbReference>
<gene>
    <name evidence="1" type="ORF">K4L44_00275</name>
</gene>